<dbReference type="GO" id="GO:0009252">
    <property type="term" value="P:peptidoglycan biosynthetic process"/>
    <property type="evidence" value="ECO:0007669"/>
    <property type="project" value="UniProtKB-UniRule"/>
</dbReference>
<evidence type="ECO:0000256" key="3">
    <source>
        <dbReference type="ARBA" id="ARBA00022490"/>
    </source>
</evidence>
<dbReference type="NCBIfam" id="TIGR01087">
    <property type="entry name" value="murD"/>
    <property type="match status" value="1"/>
</dbReference>
<dbReference type="HAMAP" id="MF_00639">
    <property type="entry name" value="MurD"/>
    <property type="match status" value="1"/>
</dbReference>
<evidence type="ECO:0000259" key="9">
    <source>
        <dbReference type="Pfam" id="PF02875"/>
    </source>
</evidence>
<keyword evidence="4 7" id="KW-0436">Ligase</keyword>
<evidence type="ECO:0000256" key="2">
    <source>
        <dbReference type="ARBA" id="ARBA00004752"/>
    </source>
</evidence>
<proteinExistence type="inferred from homology"/>
<reference evidence="11 12" key="1">
    <citation type="submission" date="2018-08" db="EMBL/GenBank/DDBJ databases">
        <title>Sequencing the genomes of 1000 actinobacteria strains.</title>
        <authorList>
            <person name="Klenk H.-P."/>
        </authorList>
    </citation>
    <scope>NUCLEOTIDE SEQUENCE [LARGE SCALE GENOMIC DNA]</scope>
    <source>
        <strain evidence="11 12">DSM 22891</strain>
    </source>
</reference>
<protein>
    <recommendedName>
        <fullName evidence="7 8">UDP-N-acetylmuramoylalanine--D-glutamate ligase</fullName>
        <ecNumber evidence="7 8">6.3.2.9</ecNumber>
    </recommendedName>
    <alternativeName>
        <fullName evidence="7">D-glutamic acid-adding enzyme</fullName>
    </alternativeName>
    <alternativeName>
        <fullName evidence="7">UDP-N-acetylmuramoyl-L-alanyl-D-glutamate synthetase</fullName>
    </alternativeName>
</protein>
<feature type="binding site" evidence="7">
    <location>
        <begin position="96"/>
        <end position="102"/>
    </location>
    <ligand>
        <name>ATP</name>
        <dbReference type="ChEBI" id="CHEBI:30616"/>
    </ligand>
</feature>
<feature type="domain" description="Mur ligase central" evidence="10">
    <location>
        <begin position="94"/>
        <end position="263"/>
    </location>
</feature>
<evidence type="ECO:0000313" key="12">
    <source>
        <dbReference type="Proteomes" id="UP000256485"/>
    </source>
</evidence>
<organism evidence="11 12">
    <name type="scientific">Thermasporomyces composti</name>
    <dbReference type="NCBI Taxonomy" id="696763"/>
    <lineage>
        <taxon>Bacteria</taxon>
        <taxon>Bacillati</taxon>
        <taxon>Actinomycetota</taxon>
        <taxon>Actinomycetes</taxon>
        <taxon>Propionibacteriales</taxon>
        <taxon>Nocardioidaceae</taxon>
        <taxon>Thermasporomyces</taxon>
    </lineage>
</organism>
<evidence type="ECO:0000259" key="10">
    <source>
        <dbReference type="Pfam" id="PF08245"/>
    </source>
</evidence>
<dbReference type="UniPathway" id="UPA00219"/>
<evidence type="ECO:0000256" key="5">
    <source>
        <dbReference type="ARBA" id="ARBA00022741"/>
    </source>
</evidence>
<evidence type="ECO:0000313" key="11">
    <source>
        <dbReference type="EMBL" id="REF36897.1"/>
    </source>
</evidence>
<dbReference type="Gene3D" id="3.40.1190.10">
    <property type="entry name" value="Mur-like, catalytic domain"/>
    <property type="match status" value="1"/>
</dbReference>
<feature type="domain" description="Mur ligase C-terminal" evidence="9">
    <location>
        <begin position="286"/>
        <end position="402"/>
    </location>
</feature>
<dbReference type="RefSeq" id="WP_115850451.1">
    <property type="nucleotide sequence ID" value="NZ_QTUC01000001.1"/>
</dbReference>
<dbReference type="OrthoDB" id="9809796at2"/>
<dbReference type="Pfam" id="PF02875">
    <property type="entry name" value="Mur_ligase_C"/>
    <property type="match status" value="1"/>
</dbReference>
<dbReference type="GO" id="GO:0071555">
    <property type="term" value="P:cell wall organization"/>
    <property type="evidence" value="ECO:0007669"/>
    <property type="project" value="UniProtKB-KW"/>
</dbReference>
<keyword evidence="3 7" id="KW-0963">Cytoplasm</keyword>
<evidence type="ECO:0000256" key="4">
    <source>
        <dbReference type="ARBA" id="ARBA00022598"/>
    </source>
</evidence>
<dbReference type="EC" id="6.3.2.9" evidence="7 8"/>
<dbReference type="Gene3D" id="3.90.190.20">
    <property type="entry name" value="Mur ligase, C-terminal domain"/>
    <property type="match status" value="1"/>
</dbReference>
<comment type="similarity">
    <text evidence="7">Belongs to the MurCDEF family.</text>
</comment>
<keyword evidence="7 8" id="KW-0131">Cell cycle</keyword>
<comment type="catalytic activity">
    <reaction evidence="7 8">
        <text>UDP-N-acetyl-alpha-D-muramoyl-L-alanine + D-glutamate + ATP = UDP-N-acetyl-alpha-D-muramoyl-L-alanyl-D-glutamate + ADP + phosphate + H(+)</text>
        <dbReference type="Rhea" id="RHEA:16429"/>
        <dbReference type="ChEBI" id="CHEBI:15378"/>
        <dbReference type="ChEBI" id="CHEBI:29986"/>
        <dbReference type="ChEBI" id="CHEBI:30616"/>
        <dbReference type="ChEBI" id="CHEBI:43474"/>
        <dbReference type="ChEBI" id="CHEBI:83898"/>
        <dbReference type="ChEBI" id="CHEBI:83900"/>
        <dbReference type="ChEBI" id="CHEBI:456216"/>
        <dbReference type="EC" id="6.3.2.9"/>
    </reaction>
</comment>
<evidence type="ECO:0000256" key="1">
    <source>
        <dbReference type="ARBA" id="ARBA00004496"/>
    </source>
</evidence>
<dbReference type="GO" id="GO:0008360">
    <property type="term" value="P:regulation of cell shape"/>
    <property type="evidence" value="ECO:0007669"/>
    <property type="project" value="UniProtKB-KW"/>
</dbReference>
<keyword evidence="7 8" id="KW-0132">Cell division</keyword>
<sequence>MRVAVIGYGVEGQAAAAYWSRRGHDVTVCAPTLSEELPDGIASRVGPTYLDGIDAFDLIVRSPGVRPDLLPPDGNVTSVTREFLERCPGLVIGVTGTQGKGTTCTAIASILRAAGRTVLVGGNIGIPPLDYLDKVDPDDIVVLELSNFQLIDARVSPRVAVVLAVTPDHLNWHTDLDEYYAAKAPIAAHQRPDDVVVYDAVNPVAARIASASPARAVPFGVEDGFHARDGQIRRGSTVLVDRADIPLRGDHNLRNLTAAVAAVYDLVDGDTDALVSGVRSMRPLPHRLQPVGEIRGVWYVNDSLSTTPETTRAAIAAYPEPKVLILGGSSKGLSFESLAEAIASADIRALLLTGDDAPRIAAALRAAEVRDYEIVDGSMSDIVRRAAEIARPGDVVLLSPACASFDRYRDYADRGEQFVAAVEALRR</sequence>
<comment type="function">
    <text evidence="7 8">Cell wall formation. Catalyzes the addition of glutamate to the nucleotide precursor UDP-N-acetylmuramoyl-L-alanine (UMA).</text>
</comment>
<evidence type="ECO:0000256" key="8">
    <source>
        <dbReference type="RuleBase" id="RU003664"/>
    </source>
</evidence>
<keyword evidence="5 7" id="KW-0547">Nucleotide-binding</keyword>
<keyword evidence="7 8" id="KW-0573">Peptidoglycan synthesis</keyword>
<comment type="pathway">
    <text evidence="2 7 8">Cell wall biogenesis; peptidoglycan biosynthesis.</text>
</comment>
<dbReference type="Proteomes" id="UP000256485">
    <property type="component" value="Unassembled WGS sequence"/>
</dbReference>
<dbReference type="PANTHER" id="PTHR43692:SF1">
    <property type="entry name" value="UDP-N-ACETYLMURAMOYLALANINE--D-GLUTAMATE LIGASE"/>
    <property type="match status" value="1"/>
</dbReference>
<evidence type="ECO:0000256" key="6">
    <source>
        <dbReference type="ARBA" id="ARBA00022840"/>
    </source>
</evidence>
<keyword evidence="6 7" id="KW-0067">ATP-binding</keyword>
<name>A0A3D9V5U9_THECX</name>
<dbReference type="Gene3D" id="3.40.50.720">
    <property type="entry name" value="NAD(P)-binding Rossmann-like Domain"/>
    <property type="match status" value="1"/>
</dbReference>
<dbReference type="SUPFAM" id="SSF51984">
    <property type="entry name" value="MurCD N-terminal domain"/>
    <property type="match status" value="1"/>
</dbReference>
<dbReference type="SUPFAM" id="SSF53623">
    <property type="entry name" value="MurD-like peptide ligases, catalytic domain"/>
    <property type="match status" value="1"/>
</dbReference>
<dbReference type="GO" id="GO:0008764">
    <property type="term" value="F:UDP-N-acetylmuramoylalanine-D-glutamate ligase activity"/>
    <property type="evidence" value="ECO:0007669"/>
    <property type="project" value="UniProtKB-UniRule"/>
</dbReference>
<dbReference type="InterPro" id="IPR004101">
    <property type="entry name" value="Mur_ligase_C"/>
</dbReference>
<dbReference type="InterPro" id="IPR036615">
    <property type="entry name" value="Mur_ligase_C_dom_sf"/>
</dbReference>
<dbReference type="SUPFAM" id="SSF53244">
    <property type="entry name" value="MurD-like peptide ligases, peptide-binding domain"/>
    <property type="match status" value="1"/>
</dbReference>
<dbReference type="InterPro" id="IPR013221">
    <property type="entry name" value="Mur_ligase_cen"/>
</dbReference>
<dbReference type="GO" id="GO:0005524">
    <property type="term" value="F:ATP binding"/>
    <property type="evidence" value="ECO:0007669"/>
    <property type="project" value="UniProtKB-UniRule"/>
</dbReference>
<comment type="caution">
    <text evidence="11">The sequence shown here is derived from an EMBL/GenBank/DDBJ whole genome shotgun (WGS) entry which is preliminary data.</text>
</comment>
<accession>A0A3D9V5U9</accession>
<comment type="subcellular location">
    <subcellularLocation>
        <location evidence="1 7 8">Cytoplasm</location>
    </subcellularLocation>
</comment>
<dbReference type="InterPro" id="IPR036565">
    <property type="entry name" value="Mur-like_cat_sf"/>
</dbReference>
<keyword evidence="7 8" id="KW-0961">Cell wall biogenesis/degradation</keyword>
<gene>
    <name evidence="7" type="primary">murD</name>
    <name evidence="11" type="ORF">DFJ64_2332</name>
</gene>
<dbReference type="GO" id="GO:0051301">
    <property type="term" value="P:cell division"/>
    <property type="evidence" value="ECO:0007669"/>
    <property type="project" value="UniProtKB-KW"/>
</dbReference>
<keyword evidence="7 8" id="KW-0133">Cell shape</keyword>
<dbReference type="EMBL" id="QTUC01000001">
    <property type="protein sequence ID" value="REF36897.1"/>
    <property type="molecule type" value="Genomic_DNA"/>
</dbReference>
<dbReference type="GO" id="GO:0005737">
    <property type="term" value="C:cytoplasm"/>
    <property type="evidence" value="ECO:0007669"/>
    <property type="project" value="UniProtKB-SubCell"/>
</dbReference>
<evidence type="ECO:0000256" key="7">
    <source>
        <dbReference type="HAMAP-Rule" id="MF_00639"/>
    </source>
</evidence>
<dbReference type="PANTHER" id="PTHR43692">
    <property type="entry name" value="UDP-N-ACETYLMURAMOYLALANINE--D-GLUTAMATE LIGASE"/>
    <property type="match status" value="1"/>
</dbReference>
<keyword evidence="12" id="KW-1185">Reference proteome</keyword>
<dbReference type="Pfam" id="PF08245">
    <property type="entry name" value="Mur_ligase_M"/>
    <property type="match status" value="1"/>
</dbReference>
<dbReference type="InterPro" id="IPR005762">
    <property type="entry name" value="MurD"/>
</dbReference>
<dbReference type="AlphaFoldDB" id="A0A3D9V5U9"/>